<dbReference type="EMBL" id="CAMXCT020001046">
    <property type="protein sequence ID" value="CAL1139475.1"/>
    <property type="molecule type" value="Genomic_DNA"/>
</dbReference>
<evidence type="ECO:0000256" key="2">
    <source>
        <dbReference type="SAM" id="Phobius"/>
    </source>
</evidence>
<dbReference type="Pfam" id="PF21090">
    <property type="entry name" value="P-loop_SecA"/>
    <property type="match status" value="1"/>
</dbReference>
<dbReference type="AlphaFoldDB" id="A0A9P1C6P9"/>
<evidence type="ECO:0000256" key="1">
    <source>
        <dbReference type="ARBA" id="ARBA00038101"/>
    </source>
</evidence>
<evidence type="ECO:0000313" key="5">
    <source>
        <dbReference type="EMBL" id="CAL1139475.1"/>
    </source>
</evidence>
<gene>
    <name evidence="4" type="ORF">C1SCF055_LOCUS13477</name>
</gene>
<sequence length="1008" mass="110562">MKALNAFPHWKLQAVAREVENAHRIGRPCLIGTTNVENSEIIAELLDALGVAYQLLNAKPENVARETEIVASSGRKYAWASPSGKLPPYGLAKKAVTIATNMAGTDILLGGNPSMMARLRLREAMPEEFYPVDLTPELESQVQKAVSQTVEAWKPKENNLKPTSLEVAEQIVEQGRLTELDAEERLSLACEKAPTDDEVILLLREAYKALAAHYKQITDLEKDEVRALGGLLVASSAGAMEGVLGTERHESRRIDNQLRGRCVWAPKVTVGDCPSGRSGRYAFFPESGLNDTIFRIFGGPTSSAVCHVFLAADIGTRSGLLSNSLEEAQKKGYWGYLIAQAFLVCLLLWSLFMKFFLAYMARSSNTVPFGPGAVELSEDRGAAGPALQAMRRGAFQKALQKLAGCDEAPCRTLLGEMQLTGLQVTRHLDEAMRHFQAAADEGDPEAQYALGVLYANLLEDDPAELHKNEGLSVLYLYAASVAKHPGALMAMGYRHREGLAVPQSCSTAALNYIEVARQVAEVYSSGMPKAVELVRLGVEDDRHQMSFSKMAFVEIAASGDANVAAAVGKRYLLGVEGFPQDFARAKSFLRTAMGQRHPGAQGLLGYMYSLGLGVPKDLDVAYRFFKDAAAQDDPLGHNGLGFIFFQGTGTTIRQDLTMAFEHFNRSAHRGNADGMFNLASVYLTGSGTEQSFQKATQWYTQALDRGHTPAAYALAVMHLNGIGTVRNCKLAVDLLKRVCERGSWVTEKLREAQELHKQNRPDAAAWRFLSLAEAGHEVAQMNAAQLFDSGQSSLLVNSSQPVAHALQEQRDGRFLGRAFAQRHYELSAEQGNAFSELRLGDYAYYGWGLRYSDQVAEEDFESNDTWQLSAQETDLDLSLAHYRRTATMRISGEWMQPFVARASFNLGYMYQFGVGVEQDLPLAQRFYGQSAEADPGAVQTPLAIMMAVLALQHFLAEVPELEAYVATVSADVRFHILLAHICAILILVVMRRIFAEARARAADGVQAT</sequence>
<keyword evidence="2" id="KW-0472">Membrane</keyword>
<dbReference type="Proteomes" id="UP001152797">
    <property type="component" value="Unassembled WGS sequence"/>
</dbReference>
<dbReference type="SMART" id="SM00671">
    <property type="entry name" value="SEL1"/>
    <property type="match status" value="9"/>
</dbReference>
<reference evidence="4" key="1">
    <citation type="submission" date="2022-10" db="EMBL/GenBank/DDBJ databases">
        <authorList>
            <person name="Chen Y."/>
            <person name="Dougan E. K."/>
            <person name="Chan C."/>
            <person name="Rhodes N."/>
            <person name="Thang M."/>
        </authorList>
    </citation>
    <scope>NUCLEOTIDE SEQUENCE</scope>
</reference>
<evidence type="ECO:0000313" key="7">
    <source>
        <dbReference type="Proteomes" id="UP001152797"/>
    </source>
</evidence>
<dbReference type="InterPro" id="IPR014018">
    <property type="entry name" value="SecA_motor_DEAD"/>
</dbReference>
<dbReference type="SUPFAM" id="SSF81901">
    <property type="entry name" value="HCP-like"/>
    <property type="match status" value="3"/>
</dbReference>
<dbReference type="PANTHER" id="PTHR11102">
    <property type="entry name" value="SEL-1-LIKE PROTEIN"/>
    <property type="match status" value="1"/>
</dbReference>
<feature type="transmembrane region" description="Helical" evidence="2">
    <location>
        <begin position="974"/>
        <end position="990"/>
    </location>
</feature>
<dbReference type="GO" id="GO:0005789">
    <property type="term" value="C:endoplasmic reticulum membrane"/>
    <property type="evidence" value="ECO:0007669"/>
    <property type="project" value="TreeGrafter"/>
</dbReference>
<accession>A0A9P1C6P9</accession>
<reference evidence="5" key="2">
    <citation type="submission" date="2024-04" db="EMBL/GenBank/DDBJ databases">
        <authorList>
            <person name="Chen Y."/>
            <person name="Shah S."/>
            <person name="Dougan E. K."/>
            <person name="Thang M."/>
            <person name="Chan C."/>
        </authorList>
    </citation>
    <scope>NUCLEOTIDE SEQUENCE [LARGE SCALE GENOMIC DNA]</scope>
</reference>
<protein>
    <submittedName>
        <fullName evidence="6">Protein sel-1 homolog 1 (Suppressor of lin-12-like protein 1) (Sel-1L)</fullName>
    </submittedName>
</protein>
<dbReference type="SUPFAM" id="SSF52540">
    <property type="entry name" value="P-loop containing nucleoside triphosphate hydrolases"/>
    <property type="match status" value="1"/>
</dbReference>
<dbReference type="PANTHER" id="PTHR11102:SF147">
    <property type="entry name" value="SEL1L ADAPTOR SUBUNIT OF ERAD E3 UBIQUITIN LIGASE"/>
    <property type="match status" value="1"/>
</dbReference>
<dbReference type="Pfam" id="PF08238">
    <property type="entry name" value="Sel1"/>
    <property type="match status" value="8"/>
</dbReference>
<evidence type="ECO:0000313" key="4">
    <source>
        <dbReference type="EMBL" id="CAI3986100.1"/>
    </source>
</evidence>
<comment type="caution">
    <text evidence="4">The sequence shown here is derived from an EMBL/GenBank/DDBJ whole genome shotgun (WGS) entry which is preliminary data.</text>
</comment>
<feature type="domain" description="SecA family profile" evidence="3">
    <location>
        <begin position="1"/>
        <end position="318"/>
    </location>
</feature>
<keyword evidence="2" id="KW-1133">Transmembrane helix</keyword>
<dbReference type="InterPro" id="IPR006597">
    <property type="entry name" value="Sel1-like"/>
</dbReference>
<keyword evidence="7" id="KW-1185">Reference proteome</keyword>
<evidence type="ECO:0000313" key="6">
    <source>
        <dbReference type="EMBL" id="CAL4773412.1"/>
    </source>
</evidence>
<feature type="transmembrane region" description="Helical" evidence="2">
    <location>
        <begin position="333"/>
        <end position="352"/>
    </location>
</feature>
<dbReference type="InterPro" id="IPR044722">
    <property type="entry name" value="SecA_SF2_C"/>
</dbReference>
<proteinExistence type="inferred from homology"/>
<organism evidence="4">
    <name type="scientific">Cladocopium goreaui</name>
    <dbReference type="NCBI Taxonomy" id="2562237"/>
    <lineage>
        <taxon>Eukaryota</taxon>
        <taxon>Sar</taxon>
        <taxon>Alveolata</taxon>
        <taxon>Dinophyceae</taxon>
        <taxon>Suessiales</taxon>
        <taxon>Symbiodiniaceae</taxon>
        <taxon>Cladocopium</taxon>
    </lineage>
</organism>
<dbReference type="EMBL" id="CAMXCT030001046">
    <property type="protein sequence ID" value="CAL4773412.1"/>
    <property type="molecule type" value="Genomic_DNA"/>
</dbReference>
<keyword evidence="2" id="KW-0812">Transmembrane</keyword>
<dbReference type="EMBL" id="CAMXCT010001046">
    <property type="protein sequence ID" value="CAI3986100.1"/>
    <property type="molecule type" value="Genomic_DNA"/>
</dbReference>
<dbReference type="Gene3D" id="1.25.40.10">
    <property type="entry name" value="Tetratricopeptide repeat domain"/>
    <property type="match status" value="2"/>
</dbReference>
<dbReference type="InterPro" id="IPR011990">
    <property type="entry name" value="TPR-like_helical_dom_sf"/>
</dbReference>
<dbReference type="GO" id="GO:0036503">
    <property type="term" value="P:ERAD pathway"/>
    <property type="evidence" value="ECO:0007669"/>
    <property type="project" value="TreeGrafter"/>
</dbReference>
<name>A0A9P1C6P9_9DINO</name>
<evidence type="ECO:0000259" key="3">
    <source>
        <dbReference type="PROSITE" id="PS51196"/>
    </source>
</evidence>
<dbReference type="Gene3D" id="3.40.50.300">
    <property type="entry name" value="P-loop containing nucleotide triphosphate hydrolases"/>
    <property type="match status" value="1"/>
</dbReference>
<dbReference type="OrthoDB" id="27934at2759"/>
<dbReference type="InterPro" id="IPR027417">
    <property type="entry name" value="P-loop_NTPase"/>
</dbReference>
<comment type="similarity">
    <text evidence="1">Belongs to the sel-1 family.</text>
</comment>
<dbReference type="InterPro" id="IPR050767">
    <property type="entry name" value="Sel1_AlgK"/>
</dbReference>
<dbReference type="PROSITE" id="PS51196">
    <property type="entry name" value="SECA_MOTOR_DEAD"/>
    <property type="match status" value="1"/>
</dbReference>